<reference evidence="4 5" key="1">
    <citation type="submission" date="2020-07" db="EMBL/GenBank/DDBJ databases">
        <title>Vallitalea guaymasensis genome.</title>
        <authorList>
            <person name="Postec A."/>
        </authorList>
    </citation>
    <scope>NUCLEOTIDE SEQUENCE [LARGE SCALE GENOMIC DNA]</scope>
    <source>
        <strain evidence="4 5">Ra1766G1</strain>
    </source>
</reference>
<dbReference type="EMBL" id="CP058561">
    <property type="protein sequence ID" value="QUH28035.1"/>
    <property type="molecule type" value="Genomic_DNA"/>
</dbReference>
<dbReference type="PANTHER" id="PTHR34978:SF3">
    <property type="entry name" value="SLR0241 PROTEIN"/>
    <property type="match status" value="1"/>
</dbReference>
<keyword evidence="1" id="KW-1133">Transmembrane helix</keyword>
<feature type="transmembrane region" description="Helical" evidence="1">
    <location>
        <begin position="319"/>
        <end position="343"/>
    </location>
</feature>
<proteinExistence type="predicted"/>
<dbReference type="Pfam" id="PF16107">
    <property type="entry name" value="DUF4825"/>
    <property type="match status" value="1"/>
</dbReference>
<protein>
    <submittedName>
        <fullName evidence="4">DUF4825 domain-containing protein</fullName>
    </submittedName>
</protein>
<name>A0A8J8M8E7_9FIRM</name>
<dbReference type="InterPro" id="IPR052173">
    <property type="entry name" value="Beta-lactam_resp_regulator"/>
</dbReference>
<dbReference type="AlphaFoldDB" id="A0A8J8M8E7"/>
<organism evidence="4 5">
    <name type="scientific">Vallitalea guaymasensis</name>
    <dbReference type="NCBI Taxonomy" id="1185412"/>
    <lineage>
        <taxon>Bacteria</taxon>
        <taxon>Bacillati</taxon>
        <taxon>Bacillota</taxon>
        <taxon>Clostridia</taxon>
        <taxon>Lachnospirales</taxon>
        <taxon>Vallitaleaceae</taxon>
        <taxon>Vallitalea</taxon>
    </lineage>
</organism>
<keyword evidence="1" id="KW-0472">Membrane</keyword>
<evidence type="ECO:0000313" key="4">
    <source>
        <dbReference type="EMBL" id="QUH28035.1"/>
    </source>
</evidence>
<dbReference type="Proteomes" id="UP000677305">
    <property type="component" value="Chromosome"/>
</dbReference>
<dbReference type="InterPro" id="IPR032250">
    <property type="entry name" value="DUF4825"/>
</dbReference>
<evidence type="ECO:0000313" key="5">
    <source>
        <dbReference type="Proteomes" id="UP000677305"/>
    </source>
</evidence>
<dbReference type="KEGG" id="vgu:HYG85_03535"/>
<feature type="transmembrane region" description="Helical" evidence="1">
    <location>
        <begin position="36"/>
        <end position="55"/>
    </location>
</feature>
<dbReference type="CDD" id="cd07341">
    <property type="entry name" value="M56_BlaR1_MecR1_like"/>
    <property type="match status" value="1"/>
</dbReference>
<gene>
    <name evidence="4" type="ORF">HYG85_03535</name>
</gene>
<dbReference type="PANTHER" id="PTHR34978">
    <property type="entry name" value="POSSIBLE SENSOR-TRANSDUCER PROTEIN BLAR"/>
    <property type="match status" value="1"/>
</dbReference>
<sequence>MNEILKLILSLSLSGSILALLFFAIKPFVKYKLSKIIQYIIWIIILLRFIVPISFEDSVMNKVFNSSESQIEIITPKNAAEINESDKNSIMPNVAQEVEKYKSKIAYITGMGDKGLKNIADKYILNIWILGVVIVFTKNIYSYIRFLIHLKKSNKLVGDNENRLLNSLLDGISNVRFFRNPDVATPMLIGIIRPCIVIPDEEYTETQLKNILLHETTHLKHFDIWVKWLTMIVTSIHWFNPMMYFMKKEINNACELACDETVIKNLSNEEKQAYGDTLIYVIAEHKYSNSVLQATMCEEKKTLKERLISIMKYNKKSKIAIIFSAILVVAVIVVSLLLGTGVIKGDDSPPNIYVSAERQKTKEAIRGSYSWKKGNEHIQADSINPTDFDYRFDNIVSVASGEQLIISTQKLKNDKKYDFTIEDISIYKDNQLMETDMIDPSFMDGNLYIQSPNEKGEYIYVLTLKYDKGIVTYGFVVRVNMLTYDLESLSEYKTPYVGDSSKVSHIAGYLPSPEKTFMQHYTSMETSERPYSLTIFYELAPDLEYKGEWPIVTPNSIFQTNSRINALVVFSMIDNLDIVTFAFRNSRSDGSLDQSKYNTSFTFPREAFKEYGDLTELGNNLDLLKEVLNDL</sequence>
<keyword evidence="1" id="KW-0812">Transmembrane</keyword>
<dbReference type="InterPro" id="IPR008756">
    <property type="entry name" value="Peptidase_M56"/>
</dbReference>
<keyword evidence="5" id="KW-1185">Reference proteome</keyword>
<feature type="transmembrane region" description="Helical" evidence="1">
    <location>
        <begin position="6"/>
        <end position="24"/>
    </location>
</feature>
<feature type="domain" description="DUF4825" evidence="3">
    <location>
        <begin position="489"/>
        <end position="587"/>
    </location>
</feature>
<dbReference type="RefSeq" id="WP_212692310.1">
    <property type="nucleotide sequence ID" value="NZ_CP058561.1"/>
</dbReference>
<feature type="domain" description="Peptidase M56" evidence="2">
    <location>
        <begin position="8"/>
        <end position="310"/>
    </location>
</feature>
<evidence type="ECO:0000256" key="1">
    <source>
        <dbReference type="SAM" id="Phobius"/>
    </source>
</evidence>
<accession>A0A8J8M8E7</accession>
<dbReference type="Pfam" id="PF05569">
    <property type="entry name" value="Peptidase_M56"/>
    <property type="match status" value="1"/>
</dbReference>
<feature type="transmembrane region" description="Helical" evidence="1">
    <location>
        <begin position="123"/>
        <end position="144"/>
    </location>
</feature>
<evidence type="ECO:0000259" key="3">
    <source>
        <dbReference type="Pfam" id="PF16107"/>
    </source>
</evidence>
<evidence type="ECO:0000259" key="2">
    <source>
        <dbReference type="Pfam" id="PF05569"/>
    </source>
</evidence>